<gene>
    <name evidence="2" type="ORF">J0656_19955</name>
</gene>
<accession>A0ABS3GBM4</accession>
<sequence length="135" mass="15425">MIKMIKEILSIFGGLVGSSEFLSLFKGKERKLQEFQLALIKELEKANFQQIELNKVEARHKSIFVSGWRPFIGWVCGSALLYHFILRDLAMWFLTVIGLSLEPLPALELGQLLSIIFGMLGMSGYRTYEKVKKIV</sequence>
<keyword evidence="3" id="KW-1185">Reference proteome</keyword>
<name>A0ABS3GBM4_9FLAO</name>
<comment type="caution">
    <text evidence="2">The sequence shown here is derived from an EMBL/GenBank/DDBJ whole genome shotgun (WGS) entry which is preliminary data.</text>
</comment>
<evidence type="ECO:0000256" key="1">
    <source>
        <dbReference type="SAM" id="Phobius"/>
    </source>
</evidence>
<keyword evidence="1" id="KW-0812">Transmembrane</keyword>
<keyword evidence="1" id="KW-1133">Transmembrane helix</keyword>
<evidence type="ECO:0008006" key="4">
    <source>
        <dbReference type="Google" id="ProtNLM"/>
    </source>
</evidence>
<reference evidence="2 3" key="1">
    <citation type="submission" date="2021-03" db="EMBL/GenBank/DDBJ databases">
        <title>Muricauda lutimaris sp. nov. and Muricauda ruestringensis sp. nov, two marine members of the Flavobacteriaceae isolated from deep sea sediments of Western Pacific.</title>
        <authorList>
            <person name="Zhao S."/>
            <person name="Liu R."/>
        </authorList>
    </citation>
    <scope>NUCLEOTIDE SEQUENCE [LARGE SCALE GENOMIC DNA]</scope>
    <source>
        <strain evidence="2 3">BC31-1-A7</strain>
    </source>
</reference>
<organism evidence="2 3">
    <name type="scientific">Flagellimonas aurea</name>
    <dbReference type="NCBI Taxonomy" id="2915619"/>
    <lineage>
        <taxon>Bacteria</taxon>
        <taxon>Pseudomonadati</taxon>
        <taxon>Bacteroidota</taxon>
        <taxon>Flavobacteriia</taxon>
        <taxon>Flavobacteriales</taxon>
        <taxon>Flavobacteriaceae</taxon>
        <taxon>Flagellimonas</taxon>
    </lineage>
</organism>
<feature type="transmembrane region" description="Helical" evidence="1">
    <location>
        <begin position="109"/>
        <end position="128"/>
    </location>
</feature>
<proteinExistence type="predicted"/>
<evidence type="ECO:0000313" key="3">
    <source>
        <dbReference type="Proteomes" id="UP000664044"/>
    </source>
</evidence>
<dbReference type="Proteomes" id="UP000664044">
    <property type="component" value="Unassembled WGS sequence"/>
</dbReference>
<dbReference type="Pfam" id="PF11351">
    <property type="entry name" value="GTA_holin_3TM"/>
    <property type="match status" value="1"/>
</dbReference>
<feature type="transmembrane region" description="Helical" evidence="1">
    <location>
        <begin position="71"/>
        <end position="97"/>
    </location>
</feature>
<protein>
    <recommendedName>
        <fullName evidence="4">Holin of 3TMs, for gene-transfer release</fullName>
    </recommendedName>
</protein>
<dbReference type="EMBL" id="JAFLNL010000023">
    <property type="protein sequence ID" value="MBO0356303.1"/>
    <property type="molecule type" value="Genomic_DNA"/>
</dbReference>
<dbReference type="InterPro" id="IPR021497">
    <property type="entry name" value="GTA_holin_3TM"/>
</dbReference>
<keyword evidence="1" id="KW-0472">Membrane</keyword>
<evidence type="ECO:0000313" key="2">
    <source>
        <dbReference type="EMBL" id="MBO0356303.1"/>
    </source>
</evidence>